<dbReference type="Pfam" id="PF13802">
    <property type="entry name" value="Gal_mutarotas_2"/>
    <property type="match status" value="1"/>
</dbReference>
<evidence type="ECO:0000259" key="8">
    <source>
        <dbReference type="Pfam" id="PF01055"/>
    </source>
</evidence>
<evidence type="ECO:0000256" key="6">
    <source>
        <dbReference type="RuleBase" id="RU361185"/>
    </source>
</evidence>
<dbReference type="CDD" id="cd14752">
    <property type="entry name" value="GH31_N"/>
    <property type="match status" value="1"/>
</dbReference>
<dbReference type="SUPFAM" id="SSF51445">
    <property type="entry name" value="(Trans)glycosidases"/>
    <property type="match status" value="1"/>
</dbReference>
<dbReference type="InterPro" id="IPR030458">
    <property type="entry name" value="Glyco_hydro_31_AS"/>
</dbReference>
<dbReference type="InterPro" id="IPR011013">
    <property type="entry name" value="Gal_mutarotase_sf_dom"/>
</dbReference>
<dbReference type="InterPro" id="IPR013780">
    <property type="entry name" value="Glyco_hydro_b"/>
</dbReference>
<dbReference type="InterPro" id="IPR000322">
    <property type="entry name" value="Glyco_hydro_31_TIM"/>
</dbReference>
<feature type="domain" description="Glycosyl hydrolase family 31 C-terminal" evidence="10">
    <location>
        <begin position="682"/>
        <end position="770"/>
    </location>
</feature>
<comment type="similarity">
    <text evidence="2 6">Belongs to the glycosyl hydrolase 31 family.</text>
</comment>
<dbReference type="AlphaFoldDB" id="B6QU01"/>
<reference evidence="12" key="1">
    <citation type="journal article" date="2015" name="Genome Announc.">
        <title>Genome sequence of the AIDS-associated pathogen Penicillium marneffei (ATCC18224) and its near taxonomic relative Talaromyces stipitatus (ATCC10500).</title>
        <authorList>
            <person name="Nierman W.C."/>
            <person name="Fedorova-Abrams N.D."/>
            <person name="Andrianopoulos A."/>
        </authorList>
    </citation>
    <scope>NUCLEOTIDE SEQUENCE [LARGE SCALE GENOMIC DNA]</scope>
    <source>
        <strain evidence="12">ATCC 18224 / CBS 334.59 / QM 7333</strain>
    </source>
</reference>
<dbReference type="GO" id="GO:0030246">
    <property type="term" value="F:carbohydrate binding"/>
    <property type="evidence" value="ECO:0007669"/>
    <property type="project" value="InterPro"/>
</dbReference>
<dbReference type="OrthoDB" id="5839090at2759"/>
<dbReference type="Gene3D" id="3.20.20.80">
    <property type="entry name" value="Glycosidases"/>
    <property type="match status" value="1"/>
</dbReference>
<evidence type="ECO:0000313" key="11">
    <source>
        <dbReference type="EMBL" id="EEA19961.1"/>
    </source>
</evidence>
<keyword evidence="4 6" id="KW-0378">Hydrolase</keyword>
<comment type="catalytic activity">
    <reaction evidence="1">
        <text>Hydrolysis of terminal, non-reducing (1-&gt;4)-linked alpha-D-glucose residues with release of alpha-D-glucose.</text>
        <dbReference type="EC" id="3.2.1.20"/>
    </reaction>
</comment>
<dbReference type="SUPFAM" id="SSF51011">
    <property type="entry name" value="Glycosyl hydrolase domain"/>
    <property type="match status" value="1"/>
</dbReference>
<dbReference type="InterPro" id="IPR025887">
    <property type="entry name" value="Glyco_hydro_31_N_dom"/>
</dbReference>
<dbReference type="GO" id="GO:0004558">
    <property type="term" value="F:alpha-1,4-glucosidase activity"/>
    <property type="evidence" value="ECO:0007669"/>
    <property type="project" value="UniProtKB-EC"/>
</dbReference>
<dbReference type="Pfam" id="PF01055">
    <property type="entry name" value="Glyco_hydro_31_2nd"/>
    <property type="match status" value="1"/>
</dbReference>
<dbReference type="EC" id="3.2.1.20" evidence="3"/>
<feature type="chain" id="PRO_5002845831" description="alpha-glucosidase" evidence="7">
    <location>
        <begin position="19"/>
        <end position="894"/>
    </location>
</feature>
<organism evidence="11 12">
    <name type="scientific">Talaromyces marneffei (strain ATCC 18224 / CBS 334.59 / QM 7333)</name>
    <name type="common">Penicillium marneffei</name>
    <dbReference type="NCBI Taxonomy" id="441960"/>
    <lineage>
        <taxon>Eukaryota</taxon>
        <taxon>Fungi</taxon>
        <taxon>Dikarya</taxon>
        <taxon>Ascomycota</taxon>
        <taxon>Pezizomycotina</taxon>
        <taxon>Eurotiomycetes</taxon>
        <taxon>Eurotiomycetidae</taxon>
        <taxon>Eurotiales</taxon>
        <taxon>Trichocomaceae</taxon>
        <taxon>Talaromyces</taxon>
        <taxon>Talaromyces sect. Talaromyces</taxon>
    </lineage>
</organism>
<dbReference type="PANTHER" id="PTHR22762:SF95">
    <property type="entry name" value="ALPHA_BETA-GLUCOSIDASE AGDC-RELATED"/>
    <property type="match status" value="1"/>
</dbReference>
<evidence type="ECO:0000259" key="9">
    <source>
        <dbReference type="Pfam" id="PF13802"/>
    </source>
</evidence>
<keyword evidence="7" id="KW-0732">Signal</keyword>
<evidence type="ECO:0000313" key="12">
    <source>
        <dbReference type="Proteomes" id="UP000001294"/>
    </source>
</evidence>
<dbReference type="PhylomeDB" id="B6QU01"/>
<evidence type="ECO:0000256" key="3">
    <source>
        <dbReference type="ARBA" id="ARBA00012741"/>
    </source>
</evidence>
<dbReference type="PANTHER" id="PTHR22762">
    <property type="entry name" value="ALPHA-GLUCOSIDASE"/>
    <property type="match status" value="1"/>
</dbReference>
<protein>
    <recommendedName>
        <fullName evidence="3">alpha-glucosidase</fullName>
        <ecNumber evidence="3">3.2.1.20</ecNumber>
    </recommendedName>
</protein>
<dbReference type="SUPFAM" id="SSF74650">
    <property type="entry name" value="Galactose mutarotase-like"/>
    <property type="match status" value="1"/>
</dbReference>
<dbReference type="CDD" id="cd06602">
    <property type="entry name" value="GH31_MGAM_SI_GAA"/>
    <property type="match status" value="1"/>
</dbReference>
<dbReference type="InterPro" id="IPR048395">
    <property type="entry name" value="Glyco_hydro_31_C"/>
</dbReference>
<dbReference type="HOGENOM" id="CLU_000631_11_0_1"/>
<feature type="domain" description="Glycoside hydrolase family 31 N-terminal" evidence="9">
    <location>
        <begin position="106"/>
        <end position="216"/>
    </location>
</feature>
<feature type="signal peptide" evidence="7">
    <location>
        <begin position="1"/>
        <end position="18"/>
    </location>
</feature>
<gene>
    <name evidence="11" type="ORF">PMAA_007280</name>
</gene>
<dbReference type="Proteomes" id="UP000001294">
    <property type="component" value="Unassembled WGS sequence"/>
</dbReference>
<evidence type="ECO:0000259" key="10">
    <source>
        <dbReference type="Pfam" id="PF21365"/>
    </source>
</evidence>
<evidence type="ECO:0000256" key="4">
    <source>
        <dbReference type="ARBA" id="ARBA00022801"/>
    </source>
</evidence>
<name>B6QU01_TALMQ</name>
<dbReference type="EMBL" id="DS995905">
    <property type="protein sequence ID" value="EEA19961.1"/>
    <property type="molecule type" value="Genomic_DNA"/>
</dbReference>
<evidence type="ECO:0000256" key="2">
    <source>
        <dbReference type="ARBA" id="ARBA00007806"/>
    </source>
</evidence>
<dbReference type="Pfam" id="PF21365">
    <property type="entry name" value="Glyco_hydro_31_3rd"/>
    <property type="match status" value="1"/>
</dbReference>
<keyword evidence="12" id="KW-1185">Reference proteome</keyword>
<keyword evidence="5 6" id="KW-0326">Glycosidase</keyword>
<dbReference type="Gene3D" id="2.60.40.1760">
    <property type="entry name" value="glycosyl hydrolase (family 31)"/>
    <property type="match status" value="1"/>
</dbReference>
<evidence type="ECO:0000256" key="5">
    <source>
        <dbReference type="ARBA" id="ARBA00023295"/>
    </source>
</evidence>
<feature type="domain" description="Glycoside hydrolase family 31 TIM barrel" evidence="8">
    <location>
        <begin position="264"/>
        <end position="670"/>
    </location>
</feature>
<proteinExistence type="inferred from homology"/>
<evidence type="ECO:0000256" key="7">
    <source>
        <dbReference type="SAM" id="SignalP"/>
    </source>
</evidence>
<sequence>MLWRPILLLPLLEIAAIAAPIEDCPGYTLINVAESDSSITGDLILAGSACNTYGEDLSHLKLLVEYQTDSRLHVKIYDENEQVYQIPRSILNPPSGQRDSSSRRSQLVFEYTNNPFSFAIQRSSNGETIFNTSGTNLIFQSQYVRLRTSLPANPYIYGIGEDSDSFRRETTGYTRTLWNVGQAFLPTHSNLYSSHPIYIEMRGGQAHGVFLSNSNGMDIKINQNAGGEQYLEYSIIGGVLDFYFLSGPAPADVARQYAGVVGTPAQQSYWTYGFHQCKYGYQDVMWVAEVAYNYSQANIPLETMWTDIDYMDLRRTWNLDPDRFPLHKMQELVAYLHNHDQQYIMMVDPPVSLNDSASYNAAVDLDVLIKYDNGTTFVATMWPGAVSYVDWFHPNAQSYWTGQIESFFDDQSGVGVDGMWIDMNEPANFCGYPCSNPVQVAIDENDPPAPPPLRTTWDPIPGFPSDFQPPGATSEKTKRDTTSANMTGLLGRDLLYPGYRIANGVGSLTVGTIWTDLSQYGGYVQYDTHNLYASYMIERSRQGLLSRRPSERPFIISRSTFAGDGTRGGHWTGDNASTWAHYLLSIFQNMEFASIFQMPMVGADVCGFNDDTTETLCARWAMLGAWYPFYRNHADISAKYQEFYRWPLVTAAAQKAIAARFQLLDYLYTAFYQQTVDGSPTTIIPLFFEYPNDPATLDISYQFFFGPSILVSPVTVEGSQSVSLYLPPQDIFYDFWTGERVTPNGDSNTLNLDNVTYTDIPVHIRGGSIVPLRSNAGAANTTTQLRRHDFELLVAPDVDGKATGSLYIDDGKSVNPGRTTYLHFMYDNGRLSVSGSFDYNPGVGFKGVTVLGSTRANAVSGAEGGSGLGTDSYGRTGVVRQINEGFGGDWTMDI</sequence>
<dbReference type="PROSITE" id="PS00129">
    <property type="entry name" value="GLYCOSYL_HYDROL_F31_1"/>
    <property type="match status" value="1"/>
</dbReference>
<dbReference type="VEuPathDB" id="FungiDB:PMAA_007280"/>
<dbReference type="Gene3D" id="2.60.40.1180">
    <property type="entry name" value="Golgi alpha-mannosidase II"/>
    <property type="match status" value="2"/>
</dbReference>
<dbReference type="GO" id="GO:0005975">
    <property type="term" value="P:carbohydrate metabolic process"/>
    <property type="evidence" value="ECO:0007669"/>
    <property type="project" value="InterPro"/>
</dbReference>
<accession>B6QU01</accession>
<dbReference type="STRING" id="441960.B6QU01"/>
<dbReference type="InterPro" id="IPR017853">
    <property type="entry name" value="GH"/>
</dbReference>
<evidence type="ECO:0000256" key="1">
    <source>
        <dbReference type="ARBA" id="ARBA00001657"/>
    </source>
</evidence>